<dbReference type="PANTHER" id="PTHR19241">
    <property type="entry name" value="ATP-BINDING CASSETTE TRANSPORTER"/>
    <property type="match status" value="1"/>
</dbReference>
<evidence type="ECO:0000256" key="3">
    <source>
        <dbReference type="ARBA" id="ARBA00022692"/>
    </source>
</evidence>
<keyword evidence="4" id="KW-0547">Nucleotide-binding</keyword>
<keyword evidence="3 9" id="KW-0812">Transmembrane</keyword>
<protein>
    <recommendedName>
        <fullName evidence="10">ABC transporter domain-containing protein</fullName>
    </recommendedName>
</protein>
<dbReference type="PROSITE" id="PS00211">
    <property type="entry name" value="ABC_TRANSPORTER_1"/>
    <property type="match status" value="1"/>
</dbReference>
<dbReference type="Pfam" id="PF14510">
    <property type="entry name" value="ABC_trans_N"/>
    <property type="match status" value="1"/>
</dbReference>
<dbReference type="Pfam" id="PF06422">
    <property type="entry name" value="PDR_CDR"/>
    <property type="match status" value="1"/>
</dbReference>
<dbReference type="EMBL" id="PJQD01000005">
    <property type="protein sequence ID" value="POY76226.1"/>
    <property type="molecule type" value="Genomic_DNA"/>
</dbReference>
<dbReference type="GO" id="GO:0016887">
    <property type="term" value="F:ATP hydrolysis activity"/>
    <property type="evidence" value="ECO:0007669"/>
    <property type="project" value="InterPro"/>
</dbReference>
<dbReference type="SMART" id="SM00382">
    <property type="entry name" value="AAA"/>
    <property type="match status" value="2"/>
</dbReference>
<keyword evidence="6 9" id="KW-1133">Transmembrane helix</keyword>
<feature type="transmembrane region" description="Helical" evidence="9">
    <location>
        <begin position="1315"/>
        <end position="1333"/>
    </location>
</feature>
<keyword evidence="5" id="KW-0067">ATP-binding</keyword>
<evidence type="ECO:0000256" key="5">
    <source>
        <dbReference type="ARBA" id="ARBA00022840"/>
    </source>
</evidence>
<dbReference type="GO" id="GO:0016020">
    <property type="term" value="C:membrane"/>
    <property type="evidence" value="ECO:0007669"/>
    <property type="project" value="UniProtKB-SubCell"/>
</dbReference>
<dbReference type="STRING" id="741276.A0A2S5BHH5"/>
<feature type="transmembrane region" description="Helical" evidence="9">
    <location>
        <begin position="775"/>
        <end position="793"/>
    </location>
</feature>
<evidence type="ECO:0000256" key="1">
    <source>
        <dbReference type="ARBA" id="ARBA00004141"/>
    </source>
</evidence>
<dbReference type="InterPro" id="IPR034001">
    <property type="entry name" value="ABCG_PDR_1"/>
</dbReference>
<feature type="transmembrane region" description="Helical" evidence="9">
    <location>
        <begin position="1437"/>
        <end position="1458"/>
    </location>
</feature>
<keyword evidence="7 9" id="KW-0472">Membrane</keyword>
<dbReference type="FunFam" id="3.40.50.300:FF:000054">
    <property type="entry name" value="ABC multidrug transporter atrF"/>
    <property type="match status" value="1"/>
</dbReference>
<feature type="domain" description="ABC transporter" evidence="10">
    <location>
        <begin position="158"/>
        <end position="410"/>
    </location>
</feature>
<dbReference type="Pfam" id="PF01061">
    <property type="entry name" value="ABC2_membrane"/>
    <property type="match status" value="2"/>
</dbReference>
<dbReference type="InterPro" id="IPR029481">
    <property type="entry name" value="ABC_trans_N"/>
</dbReference>
<evidence type="ECO:0000256" key="4">
    <source>
        <dbReference type="ARBA" id="ARBA00022741"/>
    </source>
</evidence>
<feature type="transmembrane region" description="Helical" evidence="9">
    <location>
        <begin position="1177"/>
        <end position="1194"/>
    </location>
</feature>
<name>A0A2S5BHH5_9BASI</name>
<dbReference type="InterPro" id="IPR017871">
    <property type="entry name" value="ABC_transporter-like_CS"/>
</dbReference>
<dbReference type="Gene3D" id="3.40.50.300">
    <property type="entry name" value="P-loop containing nucleotide triphosphate hydrolases"/>
    <property type="match status" value="2"/>
</dbReference>
<evidence type="ECO:0000256" key="6">
    <source>
        <dbReference type="ARBA" id="ARBA00022989"/>
    </source>
</evidence>
<dbReference type="OrthoDB" id="245989at2759"/>
<feature type="transmembrane region" description="Helical" evidence="9">
    <location>
        <begin position="1206"/>
        <end position="1229"/>
    </location>
</feature>
<dbReference type="Pfam" id="PF00005">
    <property type="entry name" value="ABC_tran"/>
    <property type="match status" value="2"/>
</dbReference>
<dbReference type="InterPro" id="IPR034003">
    <property type="entry name" value="ABCG_PDR_2"/>
</dbReference>
<evidence type="ECO:0000259" key="10">
    <source>
        <dbReference type="PROSITE" id="PS50893"/>
    </source>
</evidence>
<dbReference type="Proteomes" id="UP000237144">
    <property type="component" value="Unassembled WGS sequence"/>
</dbReference>
<gene>
    <name evidence="11" type="ORF">BMF94_0421</name>
</gene>
<dbReference type="InterPro" id="IPR010929">
    <property type="entry name" value="PDR_CDR_ABC"/>
</dbReference>
<keyword evidence="2" id="KW-0813">Transport</keyword>
<comment type="caution">
    <text evidence="11">The sequence shown here is derived from an EMBL/GenBank/DDBJ whole genome shotgun (WGS) entry which is preliminary data.</text>
</comment>
<feature type="transmembrane region" description="Helical" evidence="9">
    <location>
        <begin position="610"/>
        <end position="628"/>
    </location>
</feature>
<dbReference type="GO" id="GO:0140359">
    <property type="term" value="F:ABC-type transporter activity"/>
    <property type="evidence" value="ECO:0007669"/>
    <property type="project" value="InterPro"/>
</dbReference>
<feature type="transmembrane region" description="Helical" evidence="9">
    <location>
        <begin position="1284"/>
        <end position="1308"/>
    </location>
</feature>
<evidence type="ECO:0000256" key="7">
    <source>
        <dbReference type="ARBA" id="ARBA00023136"/>
    </source>
</evidence>
<feature type="transmembrane region" description="Helical" evidence="9">
    <location>
        <begin position="521"/>
        <end position="542"/>
    </location>
</feature>
<feature type="compositionally biased region" description="Basic and acidic residues" evidence="8">
    <location>
        <begin position="22"/>
        <end position="35"/>
    </location>
</feature>
<dbReference type="InterPro" id="IPR003593">
    <property type="entry name" value="AAA+_ATPase"/>
</dbReference>
<dbReference type="InterPro" id="IPR013525">
    <property type="entry name" value="ABC2_TM"/>
</dbReference>
<evidence type="ECO:0000256" key="9">
    <source>
        <dbReference type="SAM" id="Phobius"/>
    </source>
</evidence>
<dbReference type="CDD" id="cd03232">
    <property type="entry name" value="ABCG_PDR_domain2"/>
    <property type="match status" value="1"/>
</dbReference>
<dbReference type="SUPFAM" id="SSF52540">
    <property type="entry name" value="P-loop containing nucleoside triphosphate hydrolases"/>
    <property type="match status" value="2"/>
</dbReference>
<dbReference type="PROSITE" id="PS50893">
    <property type="entry name" value="ABC_TRANSPORTER_2"/>
    <property type="match status" value="2"/>
</dbReference>
<organism evidence="11 12">
    <name type="scientific">Rhodotorula taiwanensis</name>
    <dbReference type="NCBI Taxonomy" id="741276"/>
    <lineage>
        <taxon>Eukaryota</taxon>
        <taxon>Fungi</taxon>
        <taxon>Dikarya</taxon>
        <taxon>Basidiomycota</taxon>
        <taxon>Pucciniomycotina</taxon>
        <taxon>Microbotryomycetes</taxon>
        <taxon>Sporidiobolales</taxon>
        <taxon>Sporidiobolaceae</taxon>
        <taxon>Rhodotorula</taxon>
    </lineage>
</organism>
<proteinExistence type="predicted"/>
<dbReference type="InterPro" id="IPR003439">
    <property type="entry name" value="ABC_transporter-like_ATP-bd"/>
</dbReference>
<sequence>MSSGLPGAIAGPGLGAHEVVADRTQREEPIHEKTGVESASASTLNEDDDVRRPHEGVNVTKAENEFADLRRELSRRSSLHRTLTGAKDAEKEGEDHADDFDLLDYLRNEVDQYDAAGFKRKVVGVSWDKLNVTGAGGMKMNIRTFPDAVKEAVLWPLIKAMQITKTGPFKPSPINILHEFDGCLKPGEMCLVLGRPGSGCTSFLKTIANNRFGFLSVNGDVSYGGIPAREMGKRYRGEVVYNQEDDVHAATLTVAQTLLFALKVKTPGKLLPGKSQKDFNQEVMDLLLRMLGISHTKNTKVGSAVVRGVSGGERKRVSIAEMMATRAAVTSWDNSTRGLDASTALDYAKALRVLTDVHQMATFVSLYQAGEGIYEQFDKVLVIDEGRQVYFGPAREARQYMMSLGYADLPRQTTADYLTGCTDPNERKLAEGRTTSDVPSTSEALAAAFKQSEIHQRMIAERDAFKAKCEADESAQNDFRDAVATDKRRGVGKKSPYTASYASQVGALVVRQFQLKAQDRVDLIVSWTTTIVIALITGAVYFKMPETAAGAFTRGGLIFIALLFNSFQAFNELPTQMMGRAIFSRHRRYGFYQPSAVTIAMTLADAPNNAAQILVFCIIAYFMGGLYYSAGAFFSFYLIVLSGFFALAGFFRLLGTLCKSYDHAARLASVIITIMITFSGYLIPIFSQPRWLFWLTYLNPLQYAFSAAMDNEFKRINLACVGSYITPSGGQYPNQLGANQVCTLQGSTAGNPVVPGRDYLQAAFQYDVADQWRNWGITIVFFVAFNVIQAFLAERLDHGAGMPAINVFAKENKERKALNETLQANKERYRKGEVEQDLSDLIQTRKPFTWSNLTYTVPVPGGQRQLLDHVFGYVRPGELTALMGSSGAGKTTLLDVLANRKNVGVIGGDRLIAGRPPGPEFQRGTAYAEQLDTHESTATVREAFRFSAYLRQPAHVSKAEKDAYVEEVISLLELEDFADAMIGFPGFGLDVEARKRVTIGVELASKPQLLLFLDEPTSGLDGQSAFNIVRFLRKLAAAGQAILVTIHQPNAMLFENFDRLLLLKAGGRTVYFGDIGKDSHVLREYLAKYGALEAIGAGSGRRIGNKDWADIWLESEEFQIVKQRIEQLNQEGLAMPDDTDLSLKKAYSAPFWTQLKVVIQRAFLAFWRSPDYGFTRLFQHISIALVVGLTFLQLDNSVASLQYRVFIIFFVSVLPAILLSIVEPAFIMARMTFVREASSKMYSPVVFALSQLAAEMPASILCAVVFFLLIYYPPGFHTDSNRAGYAFAMILITEVFSVTLGQAVAALAPSIYSAAMTNPFLLVIFSLFCGVTVPKPNMPEAFRSWLLPLDPLTWLIYGLTANELHDLPVQCRTSEFRTVQPPNGQSCEAWMGPFISANGGYLANPGANADCKFCQYSVGDQFYTPLDIDFGQRGNYIGYYFCYIVSNIVLTILGARFLTFRYSKR</sequence>
<feature type="domain" description="ABC transporter" evidence="10">
    <location>
        <begin position="848"/>
        <end position="1090"/>
    </location>
</feature>
<evidence type="ECO:0000313" key="12">
    <source>
        <dbReference type="Proteomes" id="UP000237144"/>
    </source>
</evidence>
<feature type="transmembrane region" description="Helical" evidence="9">
    <location>
        <begin position="634"/>
        <end position="655"/>
    </location>
</feature>
<feature type="region of interest" description="Disordered" evidence="8">
    <location>
        <begin position="22"/>
        <end position="57"/>
    </location>
</feature>
<feature type="transmembrane region" description="Helical" evidence="9">
    <location>
        <begin position="548"/>
        <end position="570"/>
    </location>
</feature>
<comment type="subcellular location">
    <subcellularLocation>
        <location evidence="1">Membrane</location>
        <topology evidence="1">Multi-pass membrane protein</topology>
    </subcellularLocation>
</comment>
<evidence type="ECO:0000313" key="11">
    <source>
        <dbReference type="EMBL" id="POY76226.1"/>
    </source>
</evidence>
<evidence type="ECO:0000256" key="2">
    <source>
        <dbReference type="ARBA" id="ARBA00022448"/>
    </source>
</evidence>
<feature type="transmembrane region" description="Helical" evidence="9">
    <location>
        <begin position="1241"/>
        <end position="1272"/>
    </location>
</feature>
<accession>A0A2S5BHH5</accession>
<dbReference type="CDD" id="cd03233">
    <property type="entry name" value="ABCG_PDR_domain1"/>
    <property type="match status" value="1"/>
</dbReference>
<dbReference type="GO" id="GO:0005524">
    <property type="term" value="F:ATP binding"/>
    <property type="evidence" value="ECO:0007669"/>
    <property type="project" value="UniProtKB-KW"/>
</dbReference>
<dbReference type="InterPro" id="IPR027417">
    <property type="entry name" value="P-loop_NTPase"/>
</dbReference>
<feature type="transmembrane region" description="Helical" evidence="9">
    <location>
        <begin position="667"/>
        <end position="687"/>
    </location>
</feature>
<evidence type="ECO:0000256" key="8">
    <source>
        <dbReference type="SAM" id="MobiDB-lite"/>
    </source>
</evidence>
<reference evidence="11 12" key="1">
    <citation type="journal article" date="2018" name="Front. Microbiol.">
        <title>Prospects for Fungal Bioremediation of Acidic Radioactive Waste Sites: Characterization and Genome Sequence of Rhodotorula taiwanensis MD1149.</title>
        <authorList>
            <person name="Tkavc R."/>
            <person name="Matrosova V.Y."/>
            <person name="Grichenko O.E."/>
            <person name="Gostincar C."/>
            <person name="Volpe R.P."/>
            <person name="Klimenkova P."/>
            <person name="Gaidamakova E.K."/>
            <person name="Zhou C.E."/>
            <person name="Stewart B.J."/>
            <person name="Lyman M.G."/>
            <person name="Malfatti S.A."/>
            <person name="Rubinfeld B."/>
            <person name="Courtot M."/>
            <person name="Singh J."/>
            <person name="Dalgard C.L."/>
            <person name="Hamilton T."/>
            <person name="Frey K.G."/>
            <person name="Gunde-Cimerman N."/>
            <person name="Dugan L."/>
            <person name="Daly M.J."/>
        </authorList>
    </citation>
    <scope>NUCLEOTIDE SEQUENCE [LARGE SCALE GENOMIC DNA]</scope>
    <source>
        <strain evidence="11 12">MD1149</strain>
    </source>
</reference>
<keyword evidence="12" id="KW-1185">Reference proteome</keyword>